<sequence length="288" mass="30910">MGSATRRAREALGDALRTARREAGITGIALAAQLQQSGQTWSQSKVSKIEAGRQMPTEDEVRAWADAVGADPERLLAIQERASWEYSVFRDTFGQDDGPAAVQRAYEAAERAASTVFSFHPTVIPGLCQTADYAAALLKLIGGPVEHGASEDDIAHMVAARTRRSAILYEPGRDVTVLVAETALYPRIGGPDVMRTQLEHLAGLATRAKAVVGIVPLDQFPVLVGQAWDQRDQVVTIETTAGDLEIADPIEVAQYQRWAEALTSVALTGSDAARKCVELAARDVSSTD</sequence>
<dbReference type="EMBL" id="VFOV01000001">
    <property type="protein sequence ID" value="TQL68852.1"/>
    <property type="molecule type" value="Genomic_DNA"/>
</dbReference>
<evidence type="ECO:0000313" key="3">
    <source>
        <dbReference type="Proteomes" id="UP000320209"/>
    </source>
</evidence>
<dbReference type="Proteomes" id="UP000320209">
    <property type="component" value="Unassembled WGS sequence"/>
</dbReference>
<feature type="domain" description="HTH cro/C1-type" evidence="1">
    <location>
        <begin position="15"/>
        <end position="75"/>
    </location>
</feature>
<dbReference type="OrthoDB" id="4966777at2"/>
<dbReference type="Gene3D" id="1.10.260.40">
    <property type="entry name" value="lambda repressor-like DNA-binding domains"/>
    <property type="match status" value="1"/>
</dbReference>
<evidence type="ECO:0000313" key="2">
    <source>
        <dbReference type="EMBL" id="TQL68852.1"/>
    </source>
</evidence>
<dbReference type="CDD" id="cd00093">
    <property type="entry name" value="HTH_XRE"/>
    <property type="match status" value="1"/>
</dbReference>
<name>A0A543A8D7_9ACTN</name>
<dbReference type="GO" id="GO:0003677">
    <property type="term" value="F:DNA binding"/>
    <property type="evidence" value="ECO:0007669"/>
    <property type="project" value="InterPro"/>
</dbReference>
<reference evidence="2 3" key="1">
    <citation type="submission" date="2019-06" db="EMBL/GenBank/DDBJ databases">
        <title>Sequencing the genomes of 1000 actinobacteria strains.</title>
        <authorList>
            <person name="Klenk H.-P."/>
        </authorList>
    </citation>
    <scope>NUCLEOTIDE SEQUENCE [LARGE SCALE GENOMIC DNA]</scope>
    <source>
        <strain evidence="2 3">DSM 25218</strain>
    </source>
</reference>
<dbReference type="InterPro" id="IPR010982">
    <property type="entry name" value="Lambda_DNA-bd_dom_sf"/>
</dbReference>
<dbReference type="RefSeq" id="WP_141780786.1">
    <property type="nucleotide sequence ID" value="NZ_VFOV01000001.1"/>
</dbReference>
<gene>
    <name evidence="2" type="ORF">FB381_2751</name>
</gene>
<keyword evidence="3" id="KW-1185">Reference proteome</keyword>
<proteinExistence type="predicted"/>
<comment type="caution">
    <text evidence="2">The sequence shown here is derived from an EMBL/GenBank/DDBJ whole genome shotgun (WGS) entry which is preliminary data.</text>
</comment>
<accession>A0A543A8D7</accession>
<organism evidence="2 3">
    <name type="scientific">Nocardioides albertanoniae</name>
    <dbReference type="NCBI Taxonomy" id="1175486"/>
    <lineage>
        <taxon>Bacteria</taxon>
        <taxon>Bacillati</taxon>
        <taxon>Actinomycetota</taxon>
        <taxon>Actinomycetes</taxon>
        <taxon>Propionibacteriales</taxon>
        <taxon>Nocardioidaceae</taxon>
        <taxon>Nocardioides</taxon>
    </lineage>
</organism>
<dbReference type="InterPro" id="IPR043917">
    <property type="entry name" value="DUF5753"/>
</dbReference>
<dbReference type="InterPro" id="IPR001387">
    <property type="entry name" value="Cro/C1-type_HTH"/>
</dbReference>
<dbReference type="AlphaFoldDB" id="A0A543A8D7"/>
<dbReference type="Pfam" id="PF13560">
    <property type="entry name" value="HTH_31"/>
    <property type="match status" value="1"/>
</dbReference>
<protein>
    <submittedName>
        <fullName evidence="2">Helix-turn-helix protein</fullName>
    </submittedName>
</protein>
<dbReference type="Pfam" id="PF19054">
    <property type="entry name" value="DUF5753"/>
    <property type="match status" value="1"/>
</dbReference>
<evidence type="ECO:0000259" key="1">
    <source>
        <dbReference type="SMART" id="SM00530"/>
    </source>
</evidence>
<dbReference type="SUPFAM" id="SSF47413">
    <property type="entry name" value="lambda repressor-like DNA-binding domains"/>
    <property type="match status" value="1"/>
</dbReference>
<dbReference type="SMART" id="SM00530">
    <property type="entry name" value="HTH_XRE"/>
    <property type="match status" value="1"/>
</dbReference>